<evidence type="ECO:0000313" key="2">
    <source>
        <dbReference type="Proteomes" id="UP000240760"/>
    </source>
</evidence>
<protein>
    <submittedName>
        <fullName evidence="1">Uncharacterized protein</fullName>
    </submittedName>
</protein>
<dbReference type="AlphaFoldDB" id="A0A2T4C3H7"/>
<organism evidence="1 2">
    <name type="scientific">Trichoderma longibrachiatum ATCC 18648</name>
    <dbReference type="NCBI Taxonomy" id="983965"/>
    <lineage>
        <taxon>Eukaryota</taxon>
        <taxon>Fungi</taxon>
        <taxon>Dikarya</taxon>
        <taxon>Ascomycota</taxon>
        <taxon>Pezizomycotina</taxon>
        <taxon>Sordariomycetes</taxon>
        <taxon>Hypocreomycetidae</taxon>
        <taxon>Hypocreales</taxon>
        <taxon>Hypocreaceae</taxon>
        <taxon>Trichoderma</taxon>
    </lineage>
</organism>
<evidence type="ECO:0000313" key="1">
    <source>
        <dbReference type="EMBL" id="PTB76120.1"/>
    </source>
</evidence>
<dbReference type="Proteomes" id="UP000240760">
    <property type="component" value="Unassembled WGS sequence"/>
</dbReference>
<reference evidence="1 2" key="1">
    <citation type="submission" date="2016-07" db="EMBL/GenBank/DDBJ databases">
        <title>Multiple horizontal gene transfer events from other fungi enriched the ability of initially mycotrophic Trichoderma (Ascomycota) to feed on dead plant biomass.</title>
        <authorList>
            <consortium name="DOE Joint Genome Institute"/>
            <person name="Aerts A."/>
            <person name="Atanasova L."/>
            <person name="Chenthamara K."/>
            <person name="Zhang J."/>
            <person name="Grujic M."/>
            <person name="Henrissat B."/>
            <person name="Kuo A."/>
            <person name="Salamov A."/>
            <person name="Lipzen A."/>
            <person name="Labutti K."/>
            <person name="Barry K."/>
            <person name="Miao Y."/>
            <person name="Rahimi M.J."/>
            <person name="Shen Q."/>
            <person name="Grigoriev I.V."/>
            <person name="Kubicek C.P."/>
            <person name="Druzhinina I.S."/>
        </authorList>
    </citation>
    <scope>NUCLEOTIDE SEQUENCE [LARGE SCALE GENOMIC DNA]</scope>
    <source>
        <strain evidence="1 2">ATCC 18648</strain>
    </source>
</reference>
<sequence>MRSIATHVCLTSTTSSGAKGRINWCQTAGTRPAFAGIWCGPSCWFLHQWSIIELEFLSQFNLAGLFYCLTPLTRHHPLSLSFSLFAAPYWYATLHRFYYIHVPATRSRVCLCLFQHCSSADKHRATIASYTFLHPCTVCWERIPAARQQLRPV</sequence>
<gene>
    <name evidence="1" type="ORF">M440DRAFT_1246273</name>
</gene>
<accession>A0A2T4C3H7</accession>
<dbReference type="EMBL" id="KZ679132">
    <property type="protein sequence ID" value="PTB76120.1"/>
    <property type="molecule type" value="Genomic_DNA"/>
</dbReference>
<keyword evidence="2" id="KW-1185">Reference proteome</keyword>
<proteinExistence type="predicted"/>
<name>A0A2T4C3H7_TRILO</name>